<dbReference type="InterPro" id="IPR011054">
    <property type="entry name" value="Rudment_hybrid_motif"/>
</dbReference>
<dbReference type="InterPro" id="IPR005482">
    <property type="entry name" value="Biotin_COase_C"/>
</dbReference>
<keyword evidence="15 19" id="KW-0092">Biotin</keyword>
<dbReference type="Gene3D" id="3.30.470.20">
    <property type="entry name" value="ATP-grasp fold, B domain"/>
    <property type="match status" value="1"/>
</dbReference>
<keyword evidence="8" id="KW-0479">Metal-binding</keyword>
<dbReference type="SUPFAM" id="SSF56059">
    <property type="entry name" value="Glutathione synthetase ATP-binding domain-like"/>
    <property type="match status" value="1"/>
</dbReference>
<dbReference type="SMART" id="SM00878">
    <property type="entry name" value="Biotin_carb_C"/>
    <property type="match status" value="1"/>
</dbReference>
<evidence type="ECO:0000313" key="22">
    <source>
        <dbReference type="EMBL" id="MDR6233816.1"/>
    </source>
</evidence>
<dbReference type="NCBIfam" id="NF006367">
    <property type="entry name" value="PRK08591.1"/>
    <property type="match status" value="1"/>
</dbReference>
<comment type="subunit">
    <text evidence="3 19">Acetyl-CoA carboxylase is a heterohexamer of biotin carboxyl carrier protein, biotin carboxylase and the two subunits of carboxyl transferase in a 2:2 complex.</text>
</comment>
<dbReference type="EMBL" id="JAVJAF010000001">
    <property type="protein sequence ID" value="MDR6233816.1"/>
    <property type="molecule type" value="Genomic_DNA"/>
</dbReference>
<dbReference type="InterPro" id="IPR005481">
    <property type="entry name" value="BC-like_N"/>
</dbReference>
<dbReference type="GO" id="GO:0006633">
    <property type="term" value="P:fatty acid biosynthetic process"/>
    <property type="evidence" value="ECO:0007669"/>
    <property type="project" value="UniProtKB-KW"/>
</dbReference>
<evidence type="ECO:0000256" key="1">
    <source>
        <dbReference type="ARBA" id="ARBA00003761"/>
    </source>
</evidence>
<name>A0AAJ2EWV9_9PSED</name>
<evidence type="ECO:0000256" key="7">
    <source>
        <dbReference type="ARBA" id="ARBA00022598"/>
    </source>
</evidence>
<evidence type="ECO:0000256" key="6">
    <source>
        <dbReference type="ARBA" id="ARBA00022516"/>
    </source>
</evidence>
<dbReference type="RefSeq" id="WP_140220468.1">
    <property type="nucleotide sequence ID" value="NZ_CP021645.1"/>
</dbReference>
<evidence type="ECO:0000259" key="21">
    <source>
        <dbReference type="PROSITE" id="PS50979"/>
    </source>
</evidence>
<dbReference type="NCBIfam" id="TIGR00514">
    <property type="entry name" value="accC"/>
    <property type="match status" value="1"/>
</dbReference>
<keyword evidence="6 19" id="KW-0444">Lipid biosynthesis</keyword>
<reference evidence="22" key="1">
    <citation type="submission" date="2023-08" db="EMBL/GenBank/DDBJ databases">
        <title>Functional and genomic diversity of the sorghum phyllosphere microbiome.</title>
        <authorList>
            <person name="Shade A."/>
        </authorList>
    </citation>
    <scope>NUCLEOTIDE SEQUENCE</scope>
    <source>
        <strain evidence="22">SORGH_AS_0201</strain>
    </source>
</reference>
<evidence type="ECO:0000256" key="10">
    <source>
        <dbReference type="ARBA" id="ARBA00022832"/>
    </source>
</evidence>
<dbReference type="FunFam" id="3.40.50.20:FF:000010">
    <property type="entry name" value="Propionyl-CoA carboxylase subunit alpha"/>
    <property type="match status" value="1"/>
</dbReference>
<dbReference type="InterPro" id="IPR005479">
    <property type="entry name" value="CPAse_ATP-bd"/>
</dbReference>
<keyword evidence="9 18" id="KW-0547">Nucleotide-binding</keyword>
<dbReference type="PROSITE" id="PS50979">
    <property type="entry name" value="BC"/>
    <property type="match status" value="1"/>
</dbReference>
<evidence type="ECO:0000256" key="8">
    <source>
        <dbReference type="ARBA" id="ARBA00022723"/>
    </source>
</evidence>
<evidence type="ECO:0000256" key="15">
    <source>
        <dbReference type="ARBA" id="ARBA00023267"/>
    </source>
</evidence>
<dbReference type="GO" id="GO:0005524">
    <property type="term" value="F:ATP binding"/>
    <property type="evidence" value="ECO:0007669"/>
    <property type="project" value="UniProtKB-UniRule"/>
</dbReference>
<dbReference type="EC" id="6.3.4.14" evidence="4 19"/>
<dbReference type="Proteomes" id="UP001268036">
    <property type="component" value="Unassembled WGS sequence"/>
</dbReference>
<dbReference type="Gene3D" id="3.40.50.20">
    <property type="match status" value="1"/>
</dbReference>
<dbReference type="InterPro" id="IPR004549">
    <property type="entry name" value="Acetyl_CoA_COase_biotin_COase"/>
</dbReference>
<dbReference type="Pfam" id="PF02786">
    <property type="entry name" value="CPSase_L_D2"/>
    <property type="match status" value="1"/>
</dbReference>
<dbReference type="PANTHER" id="PTHR48095">
    <property type="entry name" value="PYRUVATE CARBOXYLASE SUBUNIT A"/>
    <property type="match status" value="1"/>
</dbReference>
<evidence type="ECO:0000256" key="3">
    <source>
        <dbReference type="ARBA" id="ARBA00011750"/>
    </source>
</evidence>
<evidence type="ECO:0000256" key="17">
    <source>
        <dbReference type="ARBA" id="ARBA00048600"/>
    </source>
</evidence>
<dbReference type="InterPro" id="IPR011761">
    <property type="entry name" value="ATP-grasp"/>
</dbReference>
<keyword evidence="14 19" id="KW-0275">Fatty acid biosynthesis</keyword>
<evidence type="ECO:0000256" key="13">
    <source>
        <dbReference type="ARBA" id="ARBA00023098"/>
    </source>
</evidence>
<dbReference type="SUPFAM" id="SSF51246">
    <property type="entry name" value="Rudiment single hybrid motif"/>
    <property type="match status" value="1"/>
</dbReference>
<keyword evidence="10 19" id="KW-0276">Fatty acid metabolism</keyword>
<protein>
    <recommendedName>
        <fullName evidence="5 19">Biotin carboxylase</fullName>
        <ecNumber evidence="4 19">6.3.4.14</ecNumber>
    </recommendedName>
    <alternativeName>
        <fullName evidence="16 19">Acetyl-coenzyme A carboxylase biotin carboxylase subunit A</fullName>
    </alternativeName>
</protein>
<dbReference type="PANTHER" id="PTHR48095:SF2">
    <property type="entry name" value="BIOTIN CARBOXYLASE, CHLOROPLASTIC"/>
    <property type="match status" value="1"/>
</dbReference>
<gene>
    <name evidence="22" type="ORF">QE440_001557</name>
</gene>
<dbReference type="Pfam" id="PF02785">
    <property type="entry name" value="Biotin_carb_C"/>
    <property type="match status" value="1"/>
</dbReference>
<evidence type="ECO:0000256" key="19">
    <source>
        <dbReference type="RuleBase" id="RU365063"/>
    </source>
</evidence>
<dbReference type="PROSITE" id="PS00867">
    <property type="entry name" value="CPSASE_2"/>
    <property type="match status" value="1"/>
</dbReference>
<evidence type="ECO:0000256" key="14">
    <source>
        <dbReference type="ARBA" id="ARBA00023160"/>
    </source>
</evidence>
<keyword evidence="12" id="KW-0460">Magnesium</keyword>
<dbReference type="PROSITE" id="PS00866">
    <property type="entry name" value="CPSASE_1"/>
    <property type="match status" value="1"/>
</dbReference>
<evidence type="ECO:0000256" key="16">
    <source>
        <dbReference type="ARBA" id="ARBA00033786"/>
    </source>
</evidence>
<dbReference type="InterPro" id="IPR011764">
    <property type="entry name" value="Biotin_carboxylation_dom"/>
</dbReference>
<evidence type="ECO:0000256" key="4">
    <source>
        <dbReference type="ARBA" id="ARBA00013263"/>
    </source>
</evidence>
<evidence type="ECO:0000256" key="2">
    <source>
        <dbReference type="ARBA" id="ARBA00004956"/>
    </source>
</evidence>
<comment type="function">
    <text evidence="1 19">This protein is a component of the acetyl coenzyme A carboxylase complex; first, biotin carboxylase catalyzes the carboxylation of the carrier protein and then the transcarboxylase transfers the carboxyl group to form malonyl-CoA.</text>
</comment>
<dbReference type="Gene3D" id="3.30.1490.20">
    <property type="entry name" value="ATP-grasp fold, A domain"/>
    <property type="match status" value="1"/>
</dbReference>
<comment type="pathway">
    <text evidence="2 19">Lipid metabolism; malonyl-CoA biosynthesis; malonyl-CoA from acetyl-CoA: step 1/1.</text>
</comment>
<evidence type="ECO:0000259" key="20">
    <source>
        <dbReference type="PROSITE" id="PS50975"/>
    </source>
</evidence>
<dbReference type="FunFam" id="3.30.1490.20:FF:000003">
    <property type="entry name" value="acetyl-CoA carboxylase isoform X1"/>
    <property type="match status" value="1"/>
</dbReference>
<keyword evidence="11 18" id="KW-0067">ATP-binding</keyword>
<dbReference type="GO" id="GO:0046872">
    <property type="term" value="F:metal ion binding"/>
    <property type="evidence" value="ECO:0007669"/>
    <property type="project" value="UniProtKB-KW"/>
</dbReference>
<dbReference type="Pfam" id="PF00289">
    <property type="entry name" value="Biotin_carb_N"/>
    <property type="match status" value="1"/>
</dbReference>
<feature type="domain" description="ATP-grasp" evidence="20">
    <location>
        <begin position="120"/>
        <end position="317"/>
    </location>
</feature>
<keyword evidence="13 19" id="KW-0443">Lipid metabolism</keyword>
<sequence length="448" mass="48833">MLEKVLIANRGEIALRVVRACKELGIKTVAVHSTADRELMHLSLADESVCIGPAPSPQSYLNIPAIISAAEVTGATAIHPGYGFLAENADFAEQVEQSGFAFVGPTADVIRLMGDKVSAKNAMKQAGVPTVPGSDGALPDDEAECLRIGREVGYPVIIKAAGGGGGRGMRVVEDEAELIKSIKLTQTEAGAAFGNSMVYMEKFLGNPRHVEVQVLSDGQGNAVHLYDRDCSLQRRHQKVIEEAPAPQIDEKAREEVLARCVKACIDIGYRGAGTFEFLYEDGRFYFIEMNTRVQVEHPVTEMITGVDIVKEMLSIAAGNKLSIKQEDIKITGHAIECRINAEDPKTFMPSPGLVKHYHAPGGNGVRVDSHLYSGYKVPPNYDSLIAKLITWGKTRDEAMARMRNALDELIVDGIKTNADLHRMLTRDQAFGQGAVNIHYLEKKLGMRH</sequence>
<dbReference type="AlphaFoldDB" id="A0AAJ2EWV9"/>
<organism evidence="22 23">
    <name type="scientific">Pseudomonas oryzihabitans</name>
    <dbReference type="NCBI Taxonomy" id="47885"/>
    <lineage>
        <taxon>Bacteria</taxon>
        <taxon>Pseudomonadati</taxon>
        <taxon>Pseudomonadota</taxon>
        <taxon>Gammaproteobacteria</taxon>
        <taxon>Pseudomonadales</taxon>
        <taxon>Pseudomonadaceae</taxon>
        <taxon>Pseudomonas</taxon>
    </lineage>
</organism>
<evidence type="ECO:0000256" key="9">
    <source>
        <dbReference type="ARBA" id="ARBA00022741"/>
    </source>
</evidence>
<evidence type="ECO:0000256" key="12">
    <source>
        <dbReference type="ARBA" id="ARBA00022842"/>
    </source>
</evidence>
<evidence type="ECO:0000256" key="11">
    <source>
        <dbReference type="ARBA" id="ARBA00022840"/>
    </source>
</evidence>
<comment type="caution">
    <text evidence="22">The sequence shown here is derived from an EMBL/GenBank/DDBJ whole genome shotgun (WGS) entry which is preliminary data.</text>
</comment>
<keyword evidence="7 19" id="KW-0436">Ligase</keyword>
<dbReference type="InterPro" id="IPR051602">
    <property type="entry name" value="ACC_Biotin_Carboxylase"/>
</dbReference>
<evidence type="ECO:0000256" key="18">
    <source>
        <dbReference type="PROSITE-ProRule" id="PRU00409"/>
    </source>
</evidence>
<feature type="domain" description="Biotin carboxylation" evidence="21">
    <location>
        <begin position="1"/>
        <end position="445"/>
    </location>
</feature>
<dbReference type="SMART" id="SM01209">
    <property type="entry name" value="GARS_A"/>
    <property type="match status" value="1"/>
</dbReference>
<dbReference type="InterPro" id="IPR016185">
    <property type="entry name" value="PreATP-grasp_dom_sf"/>
</dbReference>
<dbReference type="InterPro" id="IPR013815">
    <property type="entry name" value="ATP_grasp_subdomain_1"/>
</dbReference>
<accession>A0AAJ2EWV9</accession>
<comment type="catalytic activity">
    <reaction evidence="17 19">
        <text>N(6)-biotinyl-L-lysyl-[protein] + hydrogencarbonate + ATP = N(6)-carboxybiotinyl-L-lysyl-[protein] + ADP + phosphate + H(+)</text>
        <dbReference type="Rhea" id="RHEA:13501"/>
        <dbReference type="Rhea" id="RHEA-COMP:10505"/>
        <dbReference type="Rhea" id="RHEA-COMP:10506"/>
        <dbReference type="ChEBI" id="CHEBI:15378"/>
        <dbReference type="ChEBI" id="CHEBI:17544"/>
        <dbReference type="ChEBI" id="CHEBI:30616"/>
        <dbReference type="ChEBI" id="CHEBI:43474"/>
        <dbReference type="ChEBI" id="CHEBI:83144"/>
        <dbReference type="ChEBI" id="CHEBI:83145"/>
        <dbReference type="ChEBI" id="CHEBI:456216"/>
        <dbReference type="EC" id="6.3.4.14"/>
    </reaction>
</comment>
<dbReference type="SUPFAM" id="SSF52440">
    <property type="entry name" value="PreATP-grasp domain"/>
    <property type="match status" value="1"/>
</dbReference>
<evidence type="ECO:0000313" key="23">
    <source>
        <dbReference type="Proteomes" id="UP001268036"/>
    </source>
</evidence>
<dbReference type="PROSITE" id="PS50975">
    <property type="entry name" value="ATP_GRASP"/>
    <property type="match status" value="1"/>
</dbReference>
<dbReference type="GO" id="GO:0004075">
    <property type="term" value="F:biotin carboxylase activity"/>
    <property type="evidence" value="ECO:0007669"/>
    <property type="project" value="UniProtKB-EC"/>
</dbReference>
<evidence type="ECO:0000256" key="5">
    <source>
        <dbReference type="ARBA" id="ARBA00017242"/>
    </source>
</evidence>
<proteinExistence type="predicted"/>